<keyword evidence="2" id="KW-0808">Transferase</keyword>
<proteinExistence type="predicted"/>
<sequence>MKLTIGMATYDDFDGVYLTIDSILMYHPEILDQIEIIVVDTNSKSEHGEKVRDYLGGVQQLIRHVRYIEADQAVGTAAPRELVFRLAQAPAVLCVDCHVTFPAGTIQRLIEVFDRNPDSKDLYSGPTLTNSQSLMATHFSRVWREGMLGIWAKAWQSPDGQLVTFSPLQQGIVAMNLAQTKSIEVFPEIPWEGHELPIWNLGYRFPEEPIEIPAMGLGAFACRKEAFPGFNLEFKGFGGEEWYLHEKVRRAGGKCIYLPWLLWKHRFGRVGGTKYRNLTWDRVRNYVIGHKELGWPLQSIYNHFVRGIGIKLPVHRLQESDWEKILAGQVDPDPVKKSTCGACQGKEFASIEDWFTHARDTKSDINQHVETLRRYASEAEHVTEFGVRAGVSTVALLAGQPKRLVSYDVNGTAEIEHLQRLKGTCDFEFRIGDSRTVDLEPTDLLFIDTKHTAEHLWAELQNAKGKVRRWIILHDTEIFGSKGEDGSPGLMPAVQRWTRENREWTVIRHETHNNGLTVLSCDSRDKQPLPNLMKAGINFTKAMARHVVDGRVKVTEEQYRIRLETCDLCPIRNGEKCGLCGCPVEAKALLRSEDCPSSKWPEIPREGA</sequence>
<keyword evidence="3" id="KW-1185">Reference proteome</keyword>
<evidence type="ECO:0000259" key="1">
    <source>
        <dbReference type="Pfam" id="PF00535"/>
    </source>
</evidence>
<dbReference type="KEGG" id="tim:GMBLW1_52130"/>
<evidence type="ECO:0000313" key="3">
    <source>
        <dbReference type="Proteomes" id="UP000464378"/>
    </source>
</evidence>
<dbReference type="AlphaFoldDB" id="A0A6C2YQQ6"/>
<dbReference type="InterPro" id="IPR001173">
    <property type="entry name" value="Glyco_trans_2-like"/>
</dbReference>
<dbReference type="Pfam" id="PF19668">
    <property type="entry name" value="DUF6171"/>
    <property type="match status" value="1"/>
</dbReference>
<organism evidence="2">
    <name type="scientific">Tuwongella immobilis</name>
    <dbReference type="NCBI Taxonomy" id="692036"/>
    <lineage>
        <taxon>Bacteria</taxon>
        <taxon>Pseudomonadati</taxon>
        <taxon>Planctomycetota</taxon>
        <taxon>Planctomycetia</taxon>
        <taxon>Gemmatales</taxon>
        <taxon>Gemmataceae</taxon>
        <taxon>Tuwongella</taxon>
    </lineage>
</organism>
<gene>
    <name evidence="2" type="ORF">GMBLW1_52130</name>
</gene>
<feature type="domain" description="Glycosyltransferase 2-like" evidence="1">
    <location>
        <begin position="5"/>
        <end position="118"/>
    </location>
</feature>
<dbReference type="Pfam" id="PF00535">
    <property type="entry name" value="Glycos_transf_2"/>
    <property type="match status" value="1"/>
</dbReference>
<dbReference type="CDD" id="cd00761">
    <property type="entry name" value="Glyco_tranf_GTA_type"/>
    <property type="match status" value="1"/>
</dbReference>
<dbReference type="InterPro" id="IPR046169">
    <property type="entry name" value="DUF6171"/>
</dbReference>
<dbReference type="Proteomes" id="UP000464378">
    <property type="component" value="Chromosome"/>
</dbReference>
<protein>
    <recommendedName>
        <fullName evidence="1">Glycosyltransferase 2-like domain-containing protein</fullName>
    </recommendedName>
</protein>
<reference evidence="2" key="1">
    <citation type="submission" date="2019-04" db="EMBL/GenBank/DDBJ databases">
        <authorList>
            <consortium name="Science for Life Laboratories"/>
        </authorList>
    </citation>
    <scope>NUCLEOTIDE SEQUENCE</scope>
    <source>
        <strain evidence="2">MBLW1</strain>
    </source>
</reference>
<dbReference type="RefSeq" id="WP_162659123.1">
    <property type="nucleotide sequence ID" value="NZ_LR593887.1"/>
</dbReference>
<dbReference type="EMBL" id="LR586016">
    <property type="protein sequence ID" value="VIP03980.1"/>
    <property type="molecule type" value="Genomic_DNA"/>
</dbReference>
<dbReference type="Gene3D" id="3.90.550.10">
    <property type="entry name" value="Spore Coat Polysaccharide Biosynthesis Protein SpsA, Chain A"/>
    <property type="match status" value="1"/>
</dbReference>
<dbReference type="SUPFAM" id="SSF53448">
    <property type="entry name" value="Nucleotide-diphospho-sugar transferases"/>
    <property type="match status" value="1"/>
</dbReference>
<name>A0A6C2YQQ6_9BACT</name>
<evidence type="ECO:0000313" key="2">
    <source>
        <dbReference type="EMBL" id="VIP03980.1"/>
    </source>
</evidence>
<dbReference type="GO" id="GO:0016740">
    <property type="term" value="F:transferase activity"/>
    <property type="evidence" value="ECO:0007669"/>
    <property type="project" value="UniProtKB-KW"/>
</dbReference>
<dbReference type="InParanoid" id="A0A6C2YQQ6"/>
<dbReference type="Gene3D" id="3.40.50.150">
    <property type="entry name" value="Vaccinia Virus protein VP39"/>
    <property type="match status" value="1"/>
</dbReference>
<dbReference type="EMBL" id="LR593887">
    <property type="protein sequence ID" value="VTS05327.1"/>
    <property type="molecule type" value="Genomic_DNA"/>
</dbReference>
<accession>A0A6C2YQQ6</accession>
<dbReference type="InterPro" id="IPR029063">
    <property type="entry name" value="SAM-dependent_MTases_sf"/>
</dbReference>
<dbReference type="InterPro" id="IPR029044">
    <property type="entry name" value="Nucleotide-diphossugar_trans"/>
</dbReference>